<sequence>MFPGVWIALFVQTRNLSIYIVDADSGKEVAKSWQTTSDAVWGRASNWYWDGSDANKTFIPAGSYIWRVKAQKLNADPSKEESFDVYETGKWVLEYSNSTVGSNATSQS</sequence>
<evidence type="ECO:0000313" key="1">
    <source>
        <dbReference type="EMBL" id="EQB57027.1"/>
    </source>
</evidence>
<proteinExistence type="predicted"/>
<protein>
    <recommendedName>
        <fullName evidence="3">FlgD Ig-like domain-containing protein</fullName>
    </recommendedName>
</protein>
<dbReference type="OrthoDB" id="4961571at2759"/>
<organism evidence="1 2">
    <name type="scientific">Colletotrichum gloeosporioides (strain Cg-14)</name>
    <name type="common">Anthracnose fungus</name>
    <name type="synonym">Glomerella cingulata</name>
    <dbReference type="NCBI Taxonomy" id="1237896"/>
    <lineage>
        <taxon>Eukaryota</taxon>
        <taxon>Fungi</taxon>
        <taxon>Dikarya</taxon>
        <taxon>Ascomycota</taxon>
        <taxon>Pezizomycotina</taxon>
        <taxon>Sordariomycetes</taxon>
        <taxon>Hypocreomycetidae</taxon>
        <taxon>Glomerellales</taxon>
        <taxon>Glomerellaceae</taxon>
        <taxon>Colletotrichum</taxon>
        <taxon>Colletotrichum gloeosporioides species complex</taxon>
    </lineage>
</organism>
<gene>
    <name evidence="1" type="ORF">CGLO_02899</name>
</gene>
<dbReference type="AlphaFoldDB" id="T0KMW2"/>
<comment type="caution">
    <text evidence="1">The sequence shown here is derived from an EMBL/GenBank/DDBJ whole genome shotgun (WGS) entry which is preliminary data.</text>
</comment>
<dbReference type="EMBL" id="AMYD01000597">
    <property type="protein sequence ID" value="EQB57027.1"/>
    <property type="molecule type" value="Genomic_DNA"/>
</dbReference>
<dbReference type="Proteomes" id="UP000015530">
    <property type="component" value="Unassembled WGS sequence"/>
</dbReference>
<accession>T0KMW2</accession>
<reference evidence="2" key="1">
    <citation type="journal article" date="2013" name="Mol. Plant Microbe Interact.">
        <title>Global aspects of pacC regulation of pathogenicity genes in Colletotrichum gloeosporioides as revealed by transcriptome analysis.</title>
        <authorList>
            <person name="Alkan N."/>
            <person name="Meng X."/>
            <person name="Friedlander G."/>
            <person name="Reuveni E."/>
            <person name="Sukno S."/>
            <person name="Sherman A."/>
            <person name="Thon M."/>
            <person name="Fluhr R."/>
            <person name="Prusky D."/>
        </authorList>
    </citation>
    <scope>NUCLEOTIDE SEQUENCE [LARGE SCALE GENOMIC DNA]</scope>
    <source>
        <strain evidence="2">Cg-14</strain>
    </source>
</reference>
<name>T0KMW2_COLGC</name>
<dbReference type="Gene3D" id="2.60.40.4070">
    <property type="match status" value="1"/>
</dbReference>
<dbReference type="HOGENOM" id="CLU_2196751_0_0_1"/>
<evidence type="ECO:0008006" key="3">
    <source>
        <dbReference type="Google" id="ProtNLM"/>
    </source>
</evidence>
<evidence type="ECO:0000313" key="2">
    <source>
        <dbReference type="Proteomes" id="UP000015530"/>
    </source>
</evidence>